<sequence>MSSLLEESHEIPTQPESSSKDIPPIDSFQLRQRICGVETELLIQTFDDRILVIITQNGKVGCLTQASLPPQIPLPPPPRPTQTNGHSNALHILEILPVPPPALQLTPLVGTPTNPTLYDLHTNQISTLVFYALEMSSCSRRNVVVGLSLKRTPNTHDSNPNEGNGDEEDILNDEERERFAGIMDLVSQWNGPQ</sequence>
<reference evidence="3" key="3">
    <citation type="submission" date="2024-02" db="EMBL/GenBank/DDBJ databases">
        <title>Comparative genomics of Cryptococcus and Kwoniella reveals pathogenesis evolution and contrasting modes of karyotype evolution via chromosome fusion or intercentromeric recombination.</title>
        <authorList>
            <person name="Coelho M.A."/>
            <person name="David-Palma M."/>
            <person name="Shea T."/>
            <person name="Bowers K."/>
            <person name="McGinley-Smith S."/>
            <person name="Mohammad A.W."/>
            <person name="Gnirke A."/>
            <person name="Yurkov A.M."/>
            <person name="Nowrousian M."/>
            <person name="Sun S."/>
            <person name="Cuomo C.A."/>
            <person name="Heitman J."/>
        </authorList>
    </citation>
    <scope>NUCLEOTIDE SEQUENCE</scope>
    <source>
        <strain evidence="3">CBS 10117</strain>
    </source>
</reference>
<dbReference type="STRING" id="1296121.A0A1A5ZYW8"/>
<dbReference type="EMBL" id="KI894034">
    <property type="protein sequence ID" value="OBR82997.1"/>
    <property type="molecule type" value="Genomic_DNA"/>
</dbReference>
<feature type="region of interest" description="Disordered" evidence="1">
    <location>
        <begin position="150"/>
        <end position="172"/>
    </location>
</feature>
<dbReference type="VEuPathDB" id="FungiDB:I303_06555"/>
<accession>A0A1A5ZYW8</accession>
<feature type="compositionally biased region" description="Basic and acidic residues" evidence="1">
    <location>
        <begin position="1"/>
        <end position="10"/>
    </location>
</feature>
<evidence type="ECO:0000313" key="2">
    <source>
        <dbReference type="EMBL" id="OBR82997.1"/>
    </source>
</evidence>
<gene>
    <name evidence="2" type="ORF">I303_06555</name>
    <name evidence="3" type="ORF">I303_107154</name>
</gene>
<dbReference type="PANTHER" id="PTHR31051">
    <property type="entry name" value="PROTEASOME ASSEMBLY CHAPERONE 3"/>
    <property type="match status" value="1"/>
</dbReference>
<dbReference type="GeneID" id="28970254"/>
<organism evidence="2">
    <name type="scientific">Kwoniella dejecticola CBS 10117</name>
    <dbReference type="NCBI Taxonomy" id="1296121"/>
    <lineage>
        <taxon>Eukaryota</taxon>
        <taxon>Fungi</taxon>
        <taxon>Dikarya</taxon>
        <taxon>Basidiomycota</taxon>
        <taxon>Agaricomycotina</taxon>
        <taxon>Tremellomycetes</taxon>
        <taxon>Tremellales</taxon>
        <taxon>Cryptococcaceae</taxon>
        <taxon>Kwoniella</taxon>
    </lineage>
</organism>
<name>A0A1A5ZYW8_9TREE</name>
<dbReference type="PANTHER" id="PTHR31051:SF1">
    <property type="entry name" value="PROTEASOME ASSEMBLY CHAPERONE 3"/>
    <property type="match status" value="1"/>
</dbReference>
<dbReference type="Gene3D" id="3.30.230.90">
    <property type="match status" value="1"/>
</dbReference>
<protein>
    <recommendedName>
        <fullName evidence="5">Proteasome assembly chaperone 3</fullName>
    </recommendedName>
</protein>
<evidence type="ECO:0008006" key="5">
    <source>
        <dbReference type="Google" id="ProtNLM"/>
    </source>
</evidence>
<dbReference type="GO" id="GO:0043248">
    <property type="term" value="P:proteasome assembly"/>
    <property type="evidence" value="ECO:0007669"/>
    <property type="project" value="InterPro"/>
</dbReference>
<evidence type="ECO:0000313" key="4">
    <source>
        <dbReference type="Proteomes" id="UP000078595"/>
    </source>
</evidence>
<keyword evidence="4" id="KW-1185">Reference proteome</keyword>
<evidence type="ECO:0000313" key="3">
    <source>
        <dbReference type="EMBL" id="WWC64544.1"/>
    </source>
</evidence>
<dbReference type="RefSeq" id="XP_018260839.1">
    <property type="nucleotide sequence ID" value="XM_018409836.1"/>
</dbReference>
<proteinExistence type="predicted"/>
<dbReference type="EMBL" id="CP144538">
    <property type="protein sequence ID" value="WWC64544.1"/>
    <property type="molecule type" value="Genomic_DNA"/>
</dbReference>
<feature type="region of interest" description="Disordered" evidence="1">
    <location>
        <begin position="1"/>
        <end position="24"/>
    </location>
</feature>
<dbReference type="InterPro" id="IPR053720">
    <property type="entry name" value="Psm_Assembly_Chaperone"/>
</dbReference>
<reference evidence="3" key="2">
    <citation type="submission" date="2013-07" db="EMBL/GenBank/DDBJ databases">
        <authorList>
            <consortium name="The Broad Institute Genome Sequencing Platform"/>
            <person name="Cuomo C."/>
            <person name="Litvintseva A."/>
            <person name="Chen Y."/>
            <person name="Heitman J."/>
            <person name="Sun S."/>
            <person name="Springer D."/>
            <person name="Dromer F."/>
            <person name="Young S.K."/>
            <person name="Zeng Q."/>
            <person name="Gargeya S."/>
            <person name="Fitzgerald M."/>
            <person name="Abouelleil A."/>
            <person name="Alvarado L."/>
            <person name="Berlin A.M."/>
            <person name="Chapman S.B."/>
            <person name="Dewar J."/>
            <person name="Goldberg J."/>
            <person name="Griggs A."/>
            <person name="Gujja S."/>
            <person name="Hansen M."/>
            <person name="Howarth C."/>
            <person name="Imamovic A."/>
            <person name="Larimer J."/>
            <person name="McCowan C."/>
            <person name="Murphy C."/>
            <person name="Pearson M."/>
            <person name="Priest M."/>
            <person name="Roberts A."/>
            <person name="Saif S."/>
            <person name="Shea T."/>
            <person name="Sykes S."/>
            <person name="Wortman J."/>
            <person name="Nusbaum C."/>
            <person name="Birren B."/>
        </authorList>
    </citation>
    <scope>NUCLEOTIDE SEQUENCE</scope>
    <source>
        <strain evidence="3">CBS 10117</strain>
    </source>
</reference>
<dbReference type="AlphaFoldDB" id="A0A1A5ZYW8"/>
<dbReference type="OrthoDB" id="5593278at2759"/>
<evidence type="ECO:0000256" key="1">
    <source>
        <dbReference type="SAM" id="MobiDB-lite"/>
    </source>
</evidence>
<dbReference type="KEGG" id="kdj:28970254"/>
<dbReference type="Proteomes" id="UP000078595">
    <property type="component" value="Chromosome 9"/>
</dbReference>
<feature type="compositionally biased region" description="Polar residues" evidence="1">
    <location>
        <begin position="151"/>
        <end position="162"/>
    </location>
</feature>
<reference evidence="2" key="1">
    <citation type="submission" date="2013-07" db="EMBL/GenBank/DDBJ databases">
        <title>The Genome Sequence of Cryptococcus dejecticola CBS10117.</title>
        <authorList>
            <consortium name="The Broad Institute Genome Sequencing Platform"/>
            <person name="Cuomo C."/>
            <person name="Litvintseva A."/>
            <person name="Chen Y."/>
            <person name="Heitman J."/>
            <person name="Sun S."/>
            <person name="Springer D."/>
            <person name="Dromer F."/>
            <person name="Young S.K."/>
            <person name="Zeng Q."/>
            <person name="Gargeya S."/>
            <person name="Fitzgerald M."/>
            <person name="Abouelleil A."/>
            <person name="Alvarado L."/>
            <person name="Berlin A.M."/>
            <person name="Chapman S.B."/>
            <person name="Dewar J."/>
            <person name="Goldberg J."/>
            <person name="Griggs A."/>
            <person name="Gujja S."/>
            <person name="Hansen M."/>
            <person name="Howarth C."/>
            <person name="Imamovic A."/>
            <person name="Larimer J."/>
            <person name="McCowan C."/>
            <person name="Murphy C."/>
            <person name="Pearson M."/>
            <person name="Priest M."/>
            <person name="Roberts A."/>
            <person name="Saif S."/>
            <person name="Shea T."/>
            <person name="Sykes S."/>
            <person name="Wortman J."/>
            <person name="Nusbaum C."/>
            <person name="Birren B."/>
        </authorList>
    </citation>
    <scope>NUCLEOTIDE SEQUENCE [LARGE SCALE GENOMIC DNA]</scope>
    <source>
        <strain evidence="2">CBS 10117</strain>
    </source>
</reference>
<dbReference type="InterPro" id="IPR018788">
    <property type="entry name" value="Proteasome_assmbl_chp_3"/>
</dbReference>